<dbReference type="AlphaFoldDB" id="V4U7Z1"/>
<evidence type="ECO:0000256" key="11">
    <source>
        <dbReference type="ARBA" id="ARBA00023157"/>
    </source>
</evidence>
<dbReference type="PANTHER" id="PTHR32448">
    <property type="entry name" value="OS08G0158400 PROTEIN"/>
    <property type="match status" value="1"/>
</dbReference>
<dbReference type="eggNOG" id="ENOG502QVGN">
    <property type="taxonomic scope" value="Eukaryota"/>
</dbReference>
<evidence type="ECO:0000256" key="4">
    <source>
        <dbReference type="ARBA" id="ARBA00022512"/>
    </source>
</evidence>
<dbReference type="InterPro" id="IPR036318">
    <property type="entry name" value="FAD-bd_PCMH-like_sf"/>
</dbReference>
<dbReference type="GO" id="GO:0016491">
    <property type="term" value="F:oxidoreductase activity"/>
    <property type="evidence" value="ECO:0007669"/>
    <property type="project" value="UniProtKB-KW"/>
</dbReference>
<dbReference type="Gene3D" id="3.40.462.20">
    <property type="match status" value="1"/>
</dbReference>
<keyword evidence="5" id="KW-0964">Secreted</keyword>
<keyword evidence="9" id="KW-0274">FAD</keyword>
<evidence type="ECO:0000256" key="13">
    <source>
        <dbReference type="SAM" id="SignalP"/>
    </source>
</evidence>
<evidence type="ECO:0000256" key="5">
    <source>
        <dbReference type="ARBA" id="ARBA00022525"/>
    </source>
</evidence>
<evidence type="ECO:0000256" key="8">
    <source>
        <dbReference type="ARBA" id="ARBA00022741"/>
    </source>
</evidence>
<dbReference type="EMBL" id="KI536312">
    <property type="protein sequence ID" value="ESR62092.1"/>
    <property type="molecule type" value="Genomic_DNA"/>
</dbReference>
<keyword evidence="6" id="KW-0285">Flavoprotein</keyword>
<dbReference type="FunCoup" id="V4U7Z1">
    <property type="interactions" value="72"/>
</dbReference>
<dbReference type="PROSITE" id="PS51387">
    <property type="entry name" value="FAD_PCMH"/>
    <property type="match status" value="1"/>
</dbReference>
<dbReference type="Gramene" id="ESR62092">
    <property type="protein sequence ID" value="ESR62092"/>
    <property type="gene ID" value="CICLE_v10014815mg"/>
</dbReference>
<keyword evidence="11" id="KW-1015">Disulfide bond</keyword>
<sequence>MKCPCSSIIPFVFVLLLSCDYRVTFADLRATSSVSDDHHDVNIFLDCLSLHSDKSSSISKVIYTKNNSSYSTVLNFTIQNFRFATANTPKPQVIIIPLHVSHIQATIKCSQKHGWQIRVRSGGHDFEGLSYVSDHVPFVIIDLIKLSEINVDAEEKSAWVQAGATLGQLYYRIADRSKNLGFPAGVCPTVGVGGHFSGGGYGFMMRKFGLAADHVVDAHLIDAEGRLLDRKSMGEDLFWAIRGGGGASFGVVVAWKVRLVTVPSTVTLFTVIRTMKQNATKIVHEWQYIANKLHEGLFIDVVLIRANSTMVAAFTSLFLGGIDRLLLLMQESFPELGLKKEDCTEMSWIESAHTLAGFQKEEPLYLLLDRNSSSSKGFFKAKSDYVKQPIPESAFEGIYDRFAEEEGQSAFIALIPYGGKMNEISESEIPFSHRAGNIYKILYAVAWGEDGASQRYINWIRKLYGYMTPYVSKNPREAYLNYRDLDIGRNNQGYTGYKKASIWGKKYFKNNFDRLVHVKTTVDPHNFFRNEQSIPPLSSRVPKKIGD</sequence>
<comment type="similarity">
    <text evidence="3">Belongs to the oxygen-dependent FAD-linked oxidoreductase family.</text>
</comment>
<evidence type="ECO:0000256" key="9">
    <source>
        <dbReference type="ARBA" id="ARBA00022827"/>
    </source>
</evidence>
<dbReference type="InParanoid" id="V4U7Z1"/>
<evidence type="ECO:0000313" key="15">
    <source>
        <dbReference type="EMBL" id="ESR62092.1"/>
    </source>
</evidence>
<dbReference type="InterPro" id="IPR012951">
    <property type="entry name" value="BBE"/>
</dbReference>
<dbReference type="OMA" id="YKKASIW"/>
<evidence type="ECO:0000256" key="12">
    <source>
        <dbReference type="ARBA" id="ARBA00023180"/>
    </source>
</evidence>
<keyword evidence="7 13" id="KW-0732">Signal</keyword>
<dbReference type="InterPro" id="IPR016166">
    <property type="entry name" value="FAD-bd_PCMH"/>
</dbReference>
<dbReference type="OrthoDB" id="407275at2759"/>
<feature type="domain" description="FAD-binding PCMH-type" evidence="14">
    <location>
        <begin position="87"/>
        <end position="262"/>
    </location>
</feature>
<evidence type="ECO:0000256" key="1">
    <source>
        <dbReference type="ARBA" id="ARBA00001974"/>
    </source>
</evidence>
<dbReference type="InterPro" id="IPR016169">
    <property type="entry name" value="FAD-bd_PCMH_sub2"/>
</dbReference>
<dbReference type="Pfam" id="PF01565">
    <property type="entry name" value="FAD_binding_4"/>
    <property type="match status" value="1"/>
</dbReference>
<keyword evidence="10" id="KW-0560">Oxidoreductase</keyword>
<dbReference type="GO" id="GO:0071949">
    <property type="term" value="F:FAD binding"/>
    <property type="evidence" value="ECO:0007669"/>
    <property type="project" value="InterPro"/>
</dbReference>
<gene>
    <name evidence="15" type="ORF">CICLE_v10014815mg</name>
</gene>
<feature type="chain" id="PRO_5004728931" description="FAD-binding PCMH-type domain-containing protein" evidence="13">
    <location>
        <begin position="27"/>
        <end position="547"/>
    </location>
</feature>
<dbReference type="SUPFAM" id="SSF56176">
    <property type="entry name" value="FAD-binding/transporter-associated domain-like"/>
    <property type="match status" value="1"/>
</dbReference>
<evidence type="ECO:0000256" key="6">
    <source>
        <dbReference type="ARBA" id="ARBA00022630"/>
    </source>
</evidence>
<dbReference type="InterPro" id="IPR006094">
    <property type="entry name" value="Oxid_FAD_bind_N"/>
</dbReference>
<dbReference type="FunFam" id="3.30.43.10:FF:000004">
    <property type="entry name" value="Berberine bridge enzyme-like 15"/>
    <property type="match status" value="1"/>
</dbReference>
<evidence type="ECO:0000256" key="3">
    <source>
        <dbReference type="ARBA" id="ARBA00005466"/>
    </source>
</evidence>
<accession>V4U7Z1</accession>
<dbReference type="Pfam" id="PF08031">
    <property type="entry name" value="BBE"/>
    <property type="match status" value="1"/>
</dbReference>
<dbReference type="Proteomes" id="UP000030687">
    <property type="component" value="Unassembled WGS sequence"/>
</dbReference>
<name>V4U7Z1_CITCL</name>
<evidence type="ECO:0000256" key="2">
    <source>
        <dbReference type="ARBA" id="ARBA00004191"/>
    </source>
</evidence>
<comment type="subcellular location">
    <subcellularLocation>
        <location evidence="2">Secreted</location>
        <location evidence="2">Cell wall</location>
    </subcellularLocation>
</comment>
<dbReference type="InterPro" id="IPR016167">
    <property type="entry name" value="FAD-bd_PCMH_sub1"/>
</dbReference>
<keyword evidence="8" id="KW-0547">Nucleotide-binding</keyword>
<keyword evidence="4" id="KW-0134">Cell wall</keyword>
<protein>
    <recommendedName>
        <fullName evidence="14">FAD-binding PCMH-type domain-containing protein</fullName>
    </recommendedName>
</protein>
<evidence type="ECO:0000256" key="10">
    <source>
        <dbReference type="ARBA" id="ARBA00023002"/>
    </source>
</evidence>
<dbReference type="KEGG" id="cic:CICLE_v10014815mg"/>
<keyword evidence="16" id="KW-1185">Reference proteome</keyword>
<dbReference type="STRING" id="85681.V4U7Z1"/>
<proteinExistence type="inferred from homology"/>
<evidence type="ECO:0000256" key="7">
    <source>
        <dbReference type="ARBA" id="ARBA00022729"/>
    </source>
</evidence>
<comment type="cofactor">
    <cofactor evidence="1">
        <name>FAD</name>
        <dbReference type="ChEBI" id="CHEBI:57692"/>
    </cofactor>
</comment>
<evidence type="ECO:0000313" key="16">
    <source>
        <dbReference type="Proteomes" id="UP000030687"/>
    </source>
</evidence>
<organism evidence="15 16">
    <name type="scientific">Citrus clementina</name>
    <name type="common">Clementine</name>
    <name type="synonym">Citrus deliciosa x Citrus sinensis</name>
    <dbReference type="NCBI Taxonomy" id="85681"/>
    <lineage>
        <taxon>Eukaryota</taxon>
        <taxon>Viridiplantae</taxon>
        <taxon>Streptophyta</taxon>
        <taxon>Embryophyta</taxon>
        <taxon>Tracheophyta</taxon>
        <taxon>Spermatophyta</taxon>
        <taxon>Magnoliopsida</taxon>
        <taxon>eudicotyledons</taxon>
        <taxon>Gunneridae</taxon>
        <taxon>Pentapetalae</taxon>
        <taxon>rosids</taxon>
        <taxon>malvids</taxon>
        <taxon>Sapindales</taxon>
        <taxon>Rutaceae</taxon>
        <taxon>Aurantioideae</taxon>
        <taxon>Citrus</taxon>
    </lineage>
</organism>
<dbReference type="PROSITE" id="PS51257">
    <property type="entry name" value="PROKAR_LIPOPROTEIN"/>
    <property type="match status" value="1"/>
</dbReference>
<feature type="signal peptide" evidence="13">
    <location>
        <begin position="1"/>
        <end position="26"/>
    </location>
</feature>
<dbReference type="Gene3D" id="3.30.43.10">
    <property type="entry name" value="Uridine Diphospho-n-acetylenolpyruvylglucosamine Reductase, domain 2"/>
    <property type="match status" value="1"/>
</dbReference>
<keyword evidence="12" id="KW-0325">Glycoprotein</keyword>
<evidence type="ECO:0000259" key="14">
    <source>
        <dbReference type="PROSITE" id="PS51387"/>
    </source>
</evidence>
<dbReference type="Gene3D" id="3.30.465.10">
    <property type="match status" value="1"/>
</dbReference>
<reference evidence="15 16" key="1">
    <citation type="submission" date="2013-10" db="EMBL/GenBank/DDBJ databases">
        <authorList>
            <consortium name="International Citrus Genome Consortium"/>
            <person name="Jenkins J."/>
            <person name="Schmutz J."/>
            <person name="Prochnik S."/>
            <person name="Rokhsar D."/>
            <person name="Gmitter F."/>
            <person name="Ollitrault P."/>
            <person name="Machado M."/>
            <person name="Talon M."/>
            <person name="Wincker P."/>
            <person name="Jaillon O."/>
            <person name="Morgante M."/>
        </authorList>
    </citation>
    <scope>NUCLEOTIDE SEQUENCE</scope>
    <source>
        <strain evidence="16">cv. Clemenules</strain>
    </source>
</reference>